<dbReference type="PANTHER" id="PTHR48471:SF1">
    <property type="entry name" value="DDE TNP4 DOMAIN-CONTAINING PROTEIN"/>
    <property type="match status" value="1"/>
</dbReference>
<sequence length="129" mass="14533">IAYEHDRLVQMRHYLTVKGLLSPERSSWMKLWNEADDGNLLNVTSLTRSAFLRLLEQFTPFYNITTYSPRGGRPKKLRHHHQVLGLLMALYVGSMGQKALCIMFGVPPPTLSRTLNAAEDAMAAALTGF</sequence>
<evidence type="ECO:0000313" key="3">
    <source>
        <dbReference type="Proteomes" id="UP000002640"/>
    </source>
</evidence>
<dbReference type="OMA" id="IAYEHDR"/>
<evidence type="ECO:0000256" key="1">
    <source>
        <dbReference type="SAM" id="Phobius"/>
    </source>
</evidence>
<gene>
    <name evidence="2" type="ORF">PHYSODRAFT_501296</name>
</gene>
<dbReference type="KEGG" id="psoj:PHYSODRAFT_501296"/>
<accession>G4ZEJ2</accession>
<feature type="transmembrane region" description="Helical" evidence="1">
    <location>
        <begin position="83"/>
        <end position="106"/>
    </location>
</feature>
<evidence type="ECO:0000313" key="2">
    <source>
        <dbReference type="EMBL" id="EGZ19047.1"/>
    </source>
</evidence>
<organism evidence="2 3">
    <name type="scientific">Phytophthora sojae (strain P6497)</name>
    <name type="common">Soybean stem and root rot agent</name>
    <name type="synonym">Phytophthora megasperma f. sp. glycines</name>
    <dbReference type="NCBI Taxonomy" id="1094619"/>
    <lineage>
        <taxon>Eukaryota</taxon>
        <taxon>Sar</taxon>
        <taxon>Stramenopiles</taxon>
        <taxon>Oomycota</taxon>
        <taxon>Peronosporomycetes</taxon>
        <taxon>Peronosporales</taxon>
        <taxon>Peronosporaceae</taxon>
        <taxon>Phytophthora</taxon>
    </lineage>
</organism>
<keyword evidence="1" id="KW-0472">Membrane</keyword>
<keyword evidence="1" id="KW-0812">Transmembrane</keyword>
<dbReference type="RefSeq" id="XP_009528105.1">
    <property type="nucleotide sequence ID" value="XM_009529810.1"/>
</dbReference>
<dbReference type="PANTHER" id="PTHR48471">
    <property type="entry name" value="DDE TNP4 DOMAIN-CONTAINING PROTEIN"/>
    <property type="match status" value="1"/>
</dbReference>
<protein>
    <recommendedName>
        <fullName evidence="4">DDE Tnp4 domain-containing protein</fullName>
    </recommendedName>
</protein>
<keyword evidence="3" id="KW-1185">Reference proteome</keyword>
<dbReference type="GeneID" id="20657955"/>
<feature type="non-terminal residue" evidence="2">
    <location>
        <position position="1"/>
    </location>
</feature>
<evidence type="ECO:0008006" key="4">
    <source>
        <dbReference type="Google" id="ProtNLM"/>
    </source>
</evidence>
<dbReference type="EMBL" id="JH159154">
    <property type="protein sequence ID" value="EGZ19047.1"/>
    <property type="molecule type" value="Genomic_DNA"/>
</dbReference>
<dbReference type="Proteomes" id="UP000002640">
    <property type="component" value="Unassembled WGS sequence"/>
</dbReference>
<reference evidence="2 3" key="1">
    <citation type="journal article" date="2006" name="Science">
        <title>Phytophthora genome sequences uncover evolutionary origins and mechanisms of pathogenesis.</title>
        <authorList>
            <person name="Tyler B.M."/>
            <person name="Tripathy S."/>
            <person name="Zhang X."/>
            <person name="Dehal P."/>
            <person name="Jiang R.H."/>
            <person name="Aerts A."/>
            <person name="Arredondo F.D."/>
            <person name="Baxter L."/>
            <person name="Bensasson D."/>
            <person name="Beynon J.L."/>
            <person name="Chapman J."/>
            <person name="Damasceno C.M."/>
            <person name="Dorrance A.E."/>
            <person name="Dou D."/>
            <person name="Dickerman A.W."/>
            <person name="Dubchak I.L."/>
            <person name="Garbelotto M."/>
            <person name="Gijzen M."/>
            <person name="Gordon S.G."/>
            <person name="Govers F."/>
            <person name="Grunwald N.J."/>
            <person name="Huang W."/>
            <person name="Ivors K.L."/>
            <person name="Jones R.W."/>
            <person name="Kamoun S."/>
            <person name="Krampis K."/>
            <person name="Lamour K.H."/>
            <person name="Lee M.K."/>
            <person name="McDonald W.H."/>
            <person name="Medina M."/>
            <person name="Meijer H.J."/>
            <person name="Nordberg E.K."/>
            <person name="Maclean D.J."/>
            <person name="Ospina-Giraldo M.D."/>
            <person name="Morris P.F."/>
            <person name="Phuntumart V."/>
            <person name="Putnam N.H."/>
            <person name="Rash S."/>
            <person name="Rose J.K."/>
            <person name="Sakihama Y."/>
            <person name="Salamov A.A."/>
            <person name="Savidor A."/>
            <person name="Scheuring C.F."/>
            <person name="Smith B.M."/>
            <person name="Sobral B.W."/>
            <person name="Terry A."/>
            <person name="Torto-Alalibo T.A."/>
            <person name="Win J."/>
            <person name="Xu Z."/>
            <person name="Zhang H."/>
            <person name="Grigoriev I.V."/>
            <person name="Rokhsar D.S."/>
            <person name="Boore J.L."/>
        </authorList>
    </citation>
    <scope>NUCLEOTIDE SEQUENCE [LARGE SCALE GENOMIC DNA]</scope>
    <source>
        <strain evidence="2 3">P6497</strain>
    </source>
</reference>
<proteinExistence type="predicted"/>
<dbReference type="AlphaFoldDB" id="G4ZEJ2"/>
<dbReference type="InParanoid" id="G4ZEJ2"/>
<name>G4ZEJ2_PHYSP</name>
<keyword evidence="1" id="KW-1133">Transmembrane helix</keyword>